<accession>A0AAF0QXU5</accession>
<proteinExistence type="predicted"/>
<reference evidence="2" key="1">
    <citation type="submission" date="2023-08" db="EMBL/GenBank/DDBJ databases">
        <title>A de novo genome assembly of Solanum verrucosum Schlechtendal, a Mexican diploid species geographically isolated from the other diploid A-genome species in potato relatives.</title>
        <authorList>
            <person name="Hosaka K."/>
        </authorList>
    </citation>
    <scope>NUCLEOTIDE SEQUENCE</scope>
    <source>
        <tissue evidence="2">Young leaves</tissue>
    </source>
</reference>
<feature type="non-terminal residue" evidence="2">
    <location>
        <position position="1"/>
    </location>
</feature>
<feature type="region of interest" description="Disordered" evidence="1">
    <location>
        <begin position="1"/>
        <end position="40"/>
    </location>
</feature>
<name>A0AAF0QXU5_SOLVR</name>
<gene>
    <name evidence="2" type="ORF">MTR67_025827</name>
</gene>
<organism evidence="2 3">
    <name type="scientific">Solanum verrucosum</name>
    <dbReference type="NCBI Taxonomy" id="315347"/>
    <lineage>
        <taxon>Eukaryota</taxon>
        <taxon>Viridiplantae</taxon>
        <taxon>Streptophyta</taxon>
        <taxon>Embryophyta</taxon>
        <taxon>Tracheophyta</taxon>
        <taxon>Spermatophyta</taxon>
        <taxon>Magnoliopsida</taxon>
        <taxon>eudicotyledons</taxon>
        <taxon>Gunneridae</taxon>
        <taxon>Pentapetalae</taxon>
        <taxon>asterids</taxon>
        <taxon>lamiids</taxon>
        <taxon>Solanales</taxon>
        <taxon>Solanaceae</taxon>
        <taxon>Solanoideae</taxon>
        <taxon>Solaneae</taxon>
        <taxon>Solanum</taxon>
    </lineage>
</organism>
<protein>
    <submittedName>
        <fullName evidence="2">Uncharacterized protein</fullName>
    </submittedName>
</protein>
<dbReference type="Proteomes" id="UP001234989">
    <property type="component" value="Chromosome 6"/>
</dbReference>
<keyword evidence="3" id="KW-1185">Reference proteome</keyword>
<evidence type="ECO:0000313" key="2">
    <source>
        <dbReference type="EMBL" id="WMV32442.1"/>
    </source>
</evidence>
<sequence>SSVPSPEGENQAGDRKEQSVSRRTVPRSSASSPKDTELEYVEGESKMAMKMTKGQIVNWIGDPD</sequence>
<evidence type="ECO:0000256" key="1">
    <source>
        <dbReference type="SAM" id="MobiDB-lite"/>
    </source>
</evidence>
<dbReference type="EMBL" id="CP133617">
    <property type="protein sequence ID" value="WMV32442.1"/>
    <property type="molecule type" value="Genomic_DNA"/>
</dbReference>
<dbReference type="AlphaFoldDB" id="A0AAF0QXU5"/>
<evidence type="ECO:0000313" key="3">
    <source>
        <dbReference type="Proteomes" id="UP001234989"/>
    </source>
</evidence>